<dbReference type="InterPro" id="IPR029058">
    <property type="entry name" value="AB_hydrolase_fold"/>
</dbReference>
<gene>
    <name evidence="3" type="ORF">OA50_00412</name>
</gene>
<evidence type="ECO:0000313" key="4">
    <source>
        <dbReference type="Proteomes" id="UP000030960"/>
    </source>
</evidence>
<dbReference type="AlphaFoldDB" id="A0A0B3SFA9"/>
<dbReference type="SUPFAM" id="SSF53474">
    <property type="entry name" value="alpha/beta-Hydrolases"/>
    <property type="match status" value="1"/>
</dbReference>
<feature type="domain" description="AB hydrolase-1" evidence="2">
    <location>
        <begin position="14"/>
        <end position="238"/>
    </location>
</feature>
<sequence length="254" mass="28165">MLNTLSHGTPGGTPLVIVHGLYGSGRNWGVIAKRLSDRWHVLTPDMRNHGDSPRTQTHSYPDLAGDLAELIDAHGGRAHVVGHSMGGKAAMVLALQHPEKLASLLVADIAPVAYTHSQIQFIEAMRAVDLSRVEKRSDAVEQLALHVEDNTLQSFFTQSLDVQNKRWKLNLDTLAREMPKILGFPEIQGRYDGPTLFLSGGQSDYVQAEHRPRIRELFPKARFAKIPKAGHWLHAEDPRGFEASVRAFVDHVEG</sequence>
<name>A0A0B3SFA9_9RHOB</name>
<dbReference type="Pfam" id="PF00561">
    <property type="entry name" value="Abhydrolase_1"/>
    <property type="match status" value="1"/>
</dbReference>
<dbReference type="PANTHER" id="PTHR46118:SF4">
    <property type="entry name" value="PROTEIN ABHD11"/>
    <property type="match status" value="1"/>
</dbReference>
<dbReference type="PATRIC" id="fig|1515334.3.peg.415"/>
<accession>A0A0B3SFA9</accession>
<dbReference type="STRING" id="561184.SAMN05216376_103415"/>
<proteinExistence type="predicted"/>
<evidence type="ECO:0000313" key="3">
    <source>
        <dbReference type="EMBL" id="KHQ55376.1"/>
    </source>
</evidence>
<dbReference type="OrthoDB" id="9808398at2"/>
<comment type="caution">
    <text evidence="3">The sequence shown here is derived from an EMBL/GenBank/DDBJ whole genome shotgun (WGS) entry which is preliminary data.</text>
</comment>
<evidence type="ECO:0000256" key="1">
    <source>
        <dbReference type="ARBA" id="ARBA00022801"/>
    </source>
</evidence>
<evidence type="ECO:0000259" key="2">
    <source>
        <dbReference type="Pfam" id="PF00561"/>
    </source>
</evidence>
<dbReference type="EMBL" id="JSUQ01000001">
    <property type="protein sequence ID" value="KHQ55376.1"/>
    <property type="molecule type" value="Genomic_DNA"/>
</dbReference>
<dbReference type="Proteomes" id="UP000030960">
    <property type="component" value="Unassembled WGS sequence"/>
</dbReference>
<dbReference type="GO" id="GO:0016787">
    <property type="term" value="F:hydrolase activity"/>
    <property type="evidence" value="ECO:0007669"/>
    <property type="project" value="UniProtKB-KW"/>
</dbReference>
<keyword evidence="4" id="KW-1185">Reference proteome</keyword>
<reference evidence="3 4" key="1">
    <citation type="submission" date="2014-10" db="EMBL/GenBank/DDBJ databases">
        <title>Genome sequence of Ponticoccus sp. strain UMTAT08 isolated from clonal culture of toxic dinoflagellate Alexandrium tamiyavanichii.</title>
        <authorList>
            <person name="Gan H.Y."/>
            <person name="Muhd D.-D."/>
            <person name="Mohd Noor M.E."/>
            <person name="Yeong Y.S."/>
            <person name="Usup G."/>
        </authorList>
    </citation>
    <scope>NUCLEOTIDE SEQUENCE [LARGE SCALE GENOMIC DNA]</scope>
    <source>
        <strain evidence="3 4">UMTAT08</strain>
    </source>
</reference>
<dbReference type="PANTHER" id="PTHR46118">
    <property type="entry name" value="PROTEIN ABHD11"/>
    <property type="match status" value="1"/>
</dbReference>
<dbReference type="PRINTS" id="PR00111">
    <property type="entry name" value="ABHYDROLASE"/>
</dbReference>
<dbReference type="InterPro" id="IPR000073">
    <property type="entry name" value="AB_hydrolase_1"/>
</dbReference>
<organism evidence="3 4">
    <name type="scientific">Mameliella alba</name>
    <dbReference type="NCBI Taxonomy" id="561184"/>
    <lineage>
        <taxon>Bacteria</taxon>
        <taxon>Pseudomonadati</taxon>
        <taxon>Pseudomonadota</taxon>
        <taxon>Alphaproteobacteria</taxon>
        <taxon>Rhodobacterales</taxon>
        <taxon>Roseobacteraceae</taxon>
        <taxon>Mameliella</taxon>
    </lineage>
</organism>
<keyword evidence="1" id="KW-0378">Hydrolase</keyword>
<protein>
    <submittedName>
        <fullName evidence="3">Esterase</fullName>
    </submittedName>
</protein>
<dbReference type="RefSeq" id="WP_052244235.1">
    <property type="nucleotide sequence ID" value="NZ_JSUQ01000001.1"/>
</dbReference>
<dbReference type="Gene3D" id="3.40.50.1820">
    <property type="entry name" value="alpha/beta hydrolase"/>
    <property type="match status" value="1"/>
</dbReference>